<protein>
    <recommendedName>
        <fullName evidence="3">DUF433 domain-containing protein</fullName>
    </recommendedName>
</protein>
<evidence type="ECO:0008006" key="3">
    <source>
        <dbReference type="Google" id="ProtNLM"/>
    </source>
</evidence>
<proteinExistence type="predicted"/>
<accession>A3IUP7</accession>
<name>A3IUP7_9CHRO</name>
<dbReference type="SUPFAM" id="SSF46689">
    <property type="entry name" value="Homeodomain-like"/>
    <property type="match status" value="1"/>
</dbReference>
<dbReference type="Proteomes" id="UP000003781">
    <property type="component" value="Unassembled WGS sequence"/>
</dbReference>
<dbReference type="RefSeq" id="WP_008277103.1">
    <property type="nucleotide sequence ID" value="NZ_AAXW01000036.1"/>
</dbReference>
<dbReference type="eggNOG" id="COG2442">
    <property type="taxonomic scope" value="Bacteria"/>
</dbReference>
<comment type="caution">
    <text evidence="1">The sequence shown here is derived from an EMBL/GenBank/DDBJ whole genome shotgun (WGS) entry which is preliminary data.</text>
</comment>
<gene>
    <name evidence="1" type="ORF">CY0110_25431</name>
</gene>
<evidence type="ECO:0000313" key="1">
    <source>
        <dbReference type="EMBL" id="EAZ89839.1"/>
    </source>
</evidence>
<dbReference type="EMBL" id="AAXW01000036">
    <property type="protein sequence ID" value="EAZ89839.1"/>
    <property type="molecule type" value="Genomic_DNA"/>
</dbReference>
<dbReference type="Gene3D" id="1.10.10.10">
    <property type="entry name" value="Winged helix-like DNA-binding domain superfamily/Winged helix DNA-binding domain"/>
    <property type="match status" value="1"/>
</dbReference>
<keyword evidence="2" id="KW-1185">Reference proteome</keyword>
<sequence>MSFSIVTPKQYIEKKELSYRIVGKKISLDSIIYGFLRGKSPETINASFPNSTLEEIYGAITFYLVNREMIDVYLKEGEKLYHGQLQEEKNKDPDFYHIFLIS</sequence>
<dbReference type="AlphaFoldDB" id="A3IUP7"/>
<evidence type="ECO:0000313" key="2">
    <source>
        <dbReference type="Proteomes" id="UP000003781"/>
    </source>
</evidence>
<organism evidence="1 2">
    <name type="scientific">Crocosphaera chwakensis CCY0110</name>
    <dbReference type="NCBI Taxonomy" id="391612"/>
    <lineage>
        <taxon>Bacteria</taxon>
        <taxon>Bacillati</taxon>
        <taxon>Cyanobacteriota</taxon>
        <taxon>Cyanophyceae</taxon>
        <taxon>Oscillatoriophycideae</taxon>
        <taxon>Chroococcales</taxon>
        <taxon>Aphanothecaceae</taxon>
        <taxon>Crocosphaera</taxon>
        <taxon>Crocosphaera chwakensis</taxon>
    </lineage>
</organism>
<dbReference type="OrthoDB" id="486806at2"/>
<dbReference type="InterPro" id="IPR009057">
    <property type="entry name" value="Homeodomain-like_sf"/>
</dbReference>
<reference evidence="1 2" key="1">
    <citation type="submission" date="2007-03" db="EMBL/GenBank/DDBJ databases">
        <authorList>
            <person name="Stal L."/>
            <person name="Ferriera S."/>
            <person name="Johnson J."/>
            <person name="Kravitz S."/>
            <person name="Beeson K."/>
            <person name="Sutton G."/>
            <person name="Rogers Y.-H."/>
            <person name="Friedman R."/>
            <person name="Frazier M."/>
            <person name="Venter J.C."/>
        </authorList>
    </citation>
    <scope>NUCLEOTIDE SEQUENCE [LARGE SCALE GENOMIC DNA]</scope>
    <source>
        <strain evidence="1 2">CCY0110</strain>
    </source>
</reference>
<dbReference type="InterPro" id="IPR036388">
    <property type="entry name" value="WH-like_DNA-bd_sf"/>
</dbReference>